<name>A0A286URF7_9AGAM</name>
<feature type="region of interest" description="Disordered" evidence="1">
    <location>
        <begin position="1"/>
        <end position="223"/>
    </location>
</feature>
<feature type="compositionally biased region" description="Polar residues" evidence="1">
    <location>
        <begin position="269"/>
        <end position="283"/>
    </location>
</feature>
<feature type="compositionally biased region" description="Pro residues" evidence="1">
    <location>
        <begin position="191"/>
        <end position="202"/>
    </location>
</feature>
<feature type="compositionally biased region" description="Polar residues" evidence="1">
    <location>
        <begin position="168"/>
        <end position="178"/>
    </location>
</feature>
<sequence>MADTQVKRKILVTQPRLSYPSSRPTSPTKSCKCHIEETSRESGPSSGSSTPRASSPAKQANPTKERLSPRPTPETLSRVRSRSALSAVSAPSSPRGATPPRVIGSKSTDASIHVARSDIGLSSPPPSRPRHSSISSVSALSSVSATQRTTGRSRSPASSAVSNSRGSDVQSNVSTTSRIKAKVTHLAKGKPPLPQTPPPIQIPPATCFSPPTPNTPNPSNVTHQTMRTVSIGSSASTSKRDSFAYPITTATPAANAHRYASVRISSASYRTSSGFPSPLQTESKPARADPTLIPLPPLSPPSSNLSFSSRSSVSRSSASSTSNAATPSFNLEANELLAHISELNSTVNGSRHNRSRNGSLDFQDENISLARENGRMSEPPHDSNNEDFTIRAEAKSHRKIADLEITTKSLLAINAQLEANKHKQAKEIRELRLKLRESRLVLPPRIYKQVNSPNDEENLLDDEEADDPEEGEREIQDDDALAEEGAKMGKEDEHFNRVRLMIDSLLESGRQALATKAEDFAPPTGTTKVLHEVEARSWRDGRRGSDLNARLIGDRDYSDEVSIDDTFVTAADYGDDTVPSRRVSAAGRKVENGDQDNLIRDARVSLNTNSKS</sequence>
<feature type="compositionally biased region" description="Basic and acidic residues" evidence="1">
    <location>
        <begin position="588"/>
        <end position="603"/>
    </location>
</feature>
<gene>
    <name evidence="2" type="ORF">PNOK_0201200</name>
</gene>
<organism evidence="2 3">
    <name type="scientific">Pyrrhoderma noxium</name>
    <dbReference type="NCBI Taxonomy" id="2282107"/>
    <lineage>
        <taxon>Eukaryota</taxon>
        <taxon>Fungi</taxon>
        <taxon>Dikarya</taxon>
        <taxon>Basidiomycota</taxon>
        <taxon>Agaricomycotina</taxon>
        <taxon>Agaricomycetes</taxon>
        <taxon>Hymenochaetales</taxon>
        <taxon>Hymenochaetaceae</taxon>
        <taxon>Pyrrhoderma</taxon>
    </lineage>
</organism>
<feature type="compositionally biased region" description="Polar residues" evidence="1">
    <location>
        <begin position="15"/>
        <end position="29"/>
    </location>
</feature>
<feature type="region of interest" description="Disordered" evidence="1">
    <location>
        <begin position="447"/>
        <end position="476"/>
    </location>
</feature>
<dbReference type="InParanoid" id="A0A286URF7"/>
<dbReference type="AlphaFoldDB" id="A0A286URF7"/>
<evidence type="ECO:0000313" key="3">
    <source>
        <dbReference type="Proteomes" id="UP000217199"/>
    </source>
</evidence>
<dbReference type="OrthoDB" id="2555519at2759"/>
<dbReference type="STRING" id="2282107.A0A286URF7"/>
<dbReference type="Proteomes" id="UP000217199">
    <property type="component" value="Unassembled WGS sequence"/>
</dbReference>
<proteinExistence type="predicted"/>
<feature type="compositionally biased region" description="Low complexity" evidence="1">
    <location>
        <begin position="41"/>
        <end position="57"/>
    </location>
</feature>
<comment type="caution">
    <text evidence="2">The sequence shown here is derived from an EMBL/GenBank/DDBJ whole genome shotgun (WGS) entry which is preliminary data.</text>
</comment>
<feature type="compositionally biased region" description="Low complexity" evidence="1">
    <location>
        <begin position="76"/>
        <end position="95"/>
    </location>
</feature>
<dbReference type="EMBL" id="NBII01000002">
    <property type="protein sequence ID" value="PAV22055.1"/>
    <property type="molecule type" value="Genomic_DNA"/>
</dbReference>
<feature type="region of interest" description="Disordered" evidence="1">
    <location>
        <begin position="269"/>
        <end position="326"/>
    </location>
</feature>
<feature type="region of interest" description="Disordered" evidence="1">
    <location>
        <begin position="573"/>
        <end position="612"/>
    </location>
</feature>
<feature type="compositionally biased region" description="Low complexity" evidence="1">
    <location>
        <begin position="132"/>
        <end position="145"/>
    </location>
</feature>
<reference evidence="2 3" key="1">
    <citation type="journal article" date="2017" name="Mol. Ecol.">
        <title>Comparative and population genomic landscape of Phellinus noxius: A hypervariable fungus causing root rot in trees.</title>
        <authorList>
            <person name="Chung C.L."/>
            <person name="Lee T.J."/>
            <person name="Akiba M."/>
            <person name="Lee H.H."/>
            <person name="Kuo T.H."/>
            <person name="Liu D."/>
            <person name="Ke H.M."/>
            <person name="Yokoi T."/>
            <person name="Roa M.B."/>
            <person name="Lu M.J."/>
            <person name="Chang Y.Y."/>
            <person name="Ann P.J."/>
            <person name="Tsai J.N."/>
            <person name="Chen C.Y."/>
            <person name="Tzean S.S."/>
            <person name="Ota Y."/>
            <person name="Hattori T."/>
            <person name="Sahashi N."/>
            <person name="Liou R.F."/>
            <person name="Kikuchi T."/>
            <person name="Tsai I.J."/>
        </authorList>
    </citation>
    <scope>NUCLEOTIDE SEQUENCE [LARGE SCALE GENOMIC DNA]</scope>
    <source>
        <strain evidence="2 3">FFPRI411160</strain>
    </source>
</reference>
<feature type="compositionally biased region" description="Low complexity" evidence="1">
    <location>
        <begin position="152"/>
        <end position="167"/>
    </location>
</feature>
<feature type="compositionally biased region" description="Basic residues" evidence="1">
    <location>
        <begin position="179"/>
        <end position="188"/>
    </location>
</feature>
<evidence type="ECO:0000256" key="1">
    <source>
        <dbReference type="SAM" id="MobiDB-lite"/>
    </source>
</evidence>
<evidence type="ECO:0000313" key="2">
    <source>
        <dbReference type="EMBL" id="PAV22055.1"/>
    </source>
</evidence>
<keyword evidence="3" id="KW-1185">Reference proteome</keyword>
<accession>A0A286URF7</accession>
<feature type="compositionally biased region" description="Low complexity" evidence="1">
    <location>
        <begin position="301"/>
        <end position="326"/>
    </location>
</feature>
<protein>
    <submittedName>
        <fullName evidence="2">Cytochrome P450</fullName>
    </submittedName>
</protein>
<feature type="compositionally biased region" description="Acidic residues" evidence="1">
    <location>
        <begin position="454"/>
        <end position="476"/>
    </location>
</feature>